<dbReference type="Pfam" id="PF05136">
    <property type="entry name" value="Phage_portal_2"/>
    <property type="match status" value="1"/>
</dbReference>
<dbReference type="GO" id="GO:0019068">
    <property type="term" value="P:virion assembly"/>
    <property type="evidence" value="ECO:0007669"/>
    <property type="project" value="InterPro"/>
</dbReference>
<evidence type="ECO:0008006" key="4">
    <source>
        <dbReference type="Google" id="ProtNLM"/>
    </source>
</evidence>
<name>A0A176Z125_9BRAD</name>
<protein>
    <recommendedName>
        <fullName evidence="4">Phage portal protein</fullName>
    </recommendedName>
</protein>
<reference evidence="2 3" key="1">
    <citation type="submission" date="2016-02" db="EMBL/GenBank/DDBJ databases">
        <title>Draft genome sequence of the strain BR 10247T Bradyrhizobium neotropicale isolated from nodules of Centrolobium paraense.</title>
        <authorList>
            <person name="Simoes-Araujo J.L."/>
            <person name="Barauna A.C."/>
            <person name="Silva K."/>
            <person name="Zilli J.E."/>
        </authorList>
    </citation>
    <scope>NUCLEOTIDE SEQUENCE [LARGE SCALE GENOMIC DNA]</scope>
    <source>
        <strain evidence="2 3">BR 10247</strain>
    </source>
</reference>
<dbReference type="NCBIfam" id="TIGR01539">
    <property type="entry name" value="portal_lambda"/>
    <property type="match status" value="1"/>
</dbReference>
<dbReference type="AlphaFoldDB" id="A0A176Z125"/>
<dbReference type="InterPro" id="IPR006429">
    <property type="entry name" value="Phage_lambda_portal"/>
</dbReference>
<dbReference type="Proteomes" id="UP000077173">
    <property type="component" value="Unassembled WGS sequence"/>
</dbReference>
<comment type="caution">
    <text evidence="2">The sequence shown here is derived from an EMBL/GenBank/DDBJ whole genome shotgun (WGS) entry which is preliminary data.</text>
</comment>
<evidence type="ECO:0000313" key="3">
    <source>
        <dbReference type="Proteomes" id="UP000077173"/>
    </source>
</evidence>
<sequence length="559" mass="60401">MGFTDKVRALWRGAAKPDALAPVEGAFAPQAGIMDGTDGRPSIVWARRYDARPFTAGYLNGWQPSWGTPGSEISRERSLVASINLDLLFSNPIVAALVETFATYAIGTGLTLSSRPNADALGISPEEARALAHQIETAWATWASNPVECDASGRHTLHQLATAAFKSFLLTGETVFLLDWKRAAGAATGTKVNLLDARQLDQSITRVADGNNNGSVMQGVQFDKTGRLEGYWIRPFVLGNFNTAPQAIFVKARTSWGRPRVGHLFDIIAPGQIRGISPLAAALTSAHSKKTHQEFALASALVQSMVAATVESDLPREAAFKTIATDDPLGVQVPPGVSMEAWAKAQTDYYGGDEGVKINLQPGVVTHMMRGDKLVMHRAQSPNSTYDAFDKSLSREAAKAAGGSYEDASGDYANTSFSAARLAQELPWRINKRRRAAIVEPFYRAAFVAWLEEACETGRIKLPKGAPAFWEASDAYANAVWRGEGKPVADPLKAAQADILEMENGLATLEAKLGERGYDFEEVTAQRKAEKDQLTAAGLPYPVPKNREDFSPEDDTSSK</sequence>
<gene>
    <name evidence="2" type="ORF">AXW67_00560</name>
</gene>
<feature type="region of interest" description="Disordered" evidence="1">
    <location>
        <begin position="529"/>
        <end position="559"/>
    </location>
</feature>
<feature type="compositionally biased region" description="Basic and acidic residues" evidence="1">
    <location>
        <begin position="545"/>
        <end position="559"/>
    </location>
</feature>
<keyword evidence="3" id="KW-1185">Reference proteome</keyword>
<evidence type="ECO:0000256" key="1">
    <source>
        <dbReference type="SAM" id="MobiDB-lite"/>
    </source>
</evidence>
<dbReference type="RefSeq" id="WP_063679808.1">
    <property type="nucleotide sequence ID" value="NZ_LSEF01000071.1"/>
</dbReference>
<proteinExistence type="predicted"/>
<dbReference type="GO" id="GO:0005198">
    <property type="term" value="F:structural molecule activity"/>
    <property type="evidence" value="ECO:0007669"/>
    <property type="project" value="InterPro"/>
</dbReference>
<dbReference type="EMBL" id="LSEF01000071">
    <property type="protein sequence ID" value="OAF14121.1"/>
    <property type="molecule type" value="Genomic_DNA"/>
</dbReference>
<organism evidence="2 3">
    <name type="scientific">Bradyrhizobium neotropicale</name>
    <dbReference type="NCBI Taxonomy" id="1497615"/>
    <lineage>
        <taxon>Bacteria</taxon>
        <taxon>Pseudomonadati</taxon>
        <taxon>Pseudomonadota</taxon>
        <taxon>Alphaproteobacteria</taxon>
        <taxon>Hyphomicrobiales</taxon>
        <taxon>Nitrobacteraceae</taxon>
        <taxon>Bradyrhizobium</taxon>
    </lineage>
</organism>
<evidence type="ECO:0000313" key="2">
    <source>
        <dbReference type="EMBL" id="OAF14121.1"/>
    </source>
</evidence>
<accession>A0A176Z125</accession>